<feature type="compositionally biased region" description="Polar residues" evidence="11">
    <location>
        <begin position="238"/>
        <end position="247"/>
    </location>
</feature>
<evidence type="ECO:0000256" key="1">
    <source>
        <dbReference type="ARBA" id="ARBA00004651"/>
    </source>
</evidence>
<dbReference type="AlphaFoldDB" id="A0A553PKE9"/>
<feature type="non-terminal residue" evidence="14">
    <location>
        <position position="610"/>
    </location>
</feature>
<feature type="compositionally biased region" description="Polar residues" evidence="11">
    <location>
        <begin position="526"/>
        <end position="540"/>
    </location>
</feature>
<dbReference type="Proteomes" id="UP000318571">
    <property type="component" value="Chromosome 11"/>
</dbReference>
<evidence type="ECO:0000256" key="9">
    <source>
        <dbReference type="ARBA" id="ARBA00023170"/>
    </source>
</evidence>
<proteinExistence type="inferred from homology"/>
<evidence type="ECO:0000256" key="5">
    <source>
        <dbReference type="ARBA" id="ARBA00022989"/>
    </source>
</evidence>
<feature type="transmembrane region" description="Helical" evidence="12">
    <location>
        <begin position="25"/>
        <end position="50"/>
    </location>
</feature>
<keyword evidence="8" id="KW-1015">Disulfide bond</keyword>
<feature type="region of interest" description="Disordered" evidence="11">
    <location>
        <begin position="218"/>
        <end position="304"/>
    </location>
</feature>
<evidence type="ECO:0000259" key="13">
    <source>
        <dbReference type="PROSITE" id="PS50262"/>
    </source>
</evidence>
<comment type="subcellular location">
    <subcellularLocation>
        <location evidence="1">Cell membrane</location>
        <topology evidence="1">Multi-pass membrane protein</topology>
    </subcellularLocation>
</comment>
<feature type="transmembrane region" description="Helical" evidence="12">
    <location>
        <begin position="100"/>
        <end position="124"/>
    </location>
</feature>
<dbReference type="InterPro" id="IPR017452">
    <property type="entry name" value="GPCR_Rhodpsn_7TM"/>
</dbReference>
<evidence type="ECO:0000313" key="15">
    <source>
        <dbReference type="Proteomes" id="UP000318571"/>
    </source>
</evidence>
<reference evidence="14 15" key="1">
    <citation type="journal article" date="2018" name="Nat. Ecol. Evol.">
        <title>Genomic signatures of mitonuclear coevolution across populations of Tigriopus californicus.</title>
        <authorList>
            <person name="Barreto F.S."/>
            <person name="Watson E.T."/>
            <person name="Lima T.G."/>
            <person name="Willett C.S."/>
            <person name="Edmands S."/>
            <person name="Li W."/>
            <person name="Burton R.S."/>
        </authorList>
    </citation>
    <scope>NUCLEOTIDE SEQUENCE [LARGE SCALE GENOMIC DNA]</scope>
    <source>
        <strain evidence="14 15">San Diego</strain>
    </source>
</reference>
<feature type="domain" description="G-protein coupled receptors family 1 profile" evidence="13">
    <location>
        <begin position="42"/>
        <end position="235"/>
    </location>
</feature>
<feature type="compositionally biased region" description="Low complexity" evidence="11">
    <location>
        <begin position="220"/>
        <end position="229"/>
    </location>
</feature>
<evidence type="ECO:0000256" key="2">
    <source>
        <dbReference type="ARBA" id="ARBA00010663"/>
    </source>
</evidence>
<name>A0A553PKE9_TIGCA</name>
<feature type="compositionally biased region" description="Polar residues" evidence="11">
    <location>
        <begin position="270"/>
        <end position="290"/>
    </location>
</feature>
<evidence type="ECO:0000256" key="12">
    <source>
        <dbReference type="SAM" id="Phobius"/>
    </source>
</evidence>
<feature type="region of interest" description="Disordered" evidence="11">
    <location>
        <begin position="514"/>
        <end position="570"/>
    </location>
</feature>
<keyword evidence="3" id="KW-1003">Cell membrane</keyword>
<organism evidence="14 15">
    <name type="scientific">Tigriopus californicus</name>
    <name type="common">Marine copepod</name>
    <dbReference type="NCBI Taxonomy" id="6832"/>
    <lineage>
        <taxon>Eukaryota</taxon>
        <taxon>Metazoa</taxon>
        <taxon>Ecdysozoa</taxon>
        <taxon>Arthropoda</taxon>
        <taxon>Crustacea</taxon>
        <taxon>Multicrustacea</taxon>
        <taxon>Hexanauplia</taxon>
        <taxon>Copepoda</taxon>
        <taxon>Harpacticoida</taxon>
        <taxon>Harpacticidae</taxon>
        <taxon>Tigriopus</taxon>
    </lineage>
</organism>
<protein>
    <recommendedName>
        <fullName evidence="13">G-protein coupled receptors family 1 profile domain-containing protein</fullName>
    </recommendedName>
</protein>
<keyword evidence="7 12" id="KW-0472">Membrane</keyword>
<evidence type="ECO:0000256" key="4">
    <source>
        <dbReference type="ARBA" id="ARBA00022692"/>
    </source>
</evidence>
<comment type="caution">
    <text evidence="14">The sequence shown here is derived from an EMBL/GenBank/DDBJ whole genome shotgun (WGS) entry which is preliminary data.</text>
</comment>
<evidence type="ECO:0000256" key="6">
    <source>
        <dbReference type="ARBA" id="ARBA00023040"/>
    </source>
</evidence>
<keyword evidence="4 12" id="KW-0812">Transmembrane</keyword>
<feature type="compositionally biased region" description="Polar residues" evidence="11">
    <location>
        <begin position="423"/>
        <end position="438"/>
    </location>
</feature>
<keyword evidence="10" id="KW-0807">Transducer</keyword>
<evidence type="ECO:0000256" key="10">
    <source>
        <dbReference type="ARBA" id="ARBA00023224"/>
    </source>
</evidence>
<dbReference type="Pfam" id="PF00001">
    <property type="entry name" value="7tm_1"/>
    <property type="match status" value="1"/>
</dbReference>
<keyword evidence="6" id="KW-0297">G-protein coupled receptor</keyword>
<dbReference type="GO" id="GO:0005886">
    <property type="term" value="C:plasma membrane"/>
    <property type="evidence" value="ECO:0007669"/>
    <property type="project" value="UniProtKB-SubCell"/>
</dbReference>
<dbReference type="InterPro" id="IPR000276">
    <property type="entry name" value="GPCR_Rhodpsn"/>
</dbReference>
<sequence>MLFTNDSNLFLNTTSLVVLSEGVEINYLALLMLVIPIFTALGNVMVILSVTTEKALQTSTNYLIVSLAVADLLVALLVMPWAIYVLVHGHWTLPFLACDLYIGMDVICSTASIFNLVAISIDRYEAVTQPLKYCQKQQTNDHGMVIKAIVAIWIVSISLGFPIFLGMNYPDNPSETECILYDANFIIFSSTASFFIPCFVILLFYYKIMKAILRQHRGGKSSSSSSFSAKKSELASKPSTSSDNTEPWTARLQSWLQRQRRRSRSSSSRNPTNDGTSNLELENTKNSPSDETGGGPPFLLRPGQGGIACTLSHIIRVSTNPLEKQDTAPPPNPPPAFISQASPPVSMVASSPFKSKAERTQSRGTQTIPSKKGSSRNLSEPPAKRRQRPSRLAGLSSGAKDDMELDKKPMGDEKRTRKGSLFPFQTSNGSIPTTTASPSDKPGLDKSIRRPSSAYIKEAPVLGSDSSSPCNKVRCLVPRSPRPSALHNPNRLSAAAKAKSSSMRTLAVTFSLNTPDEASADRNSADAKTNLTPTPSTLSVPKSGLLRSISTSGSINNAGNSPADGRRPSIGTSIKVLRRAATWKIRSQERLQAKRERRERRATKTLGIVL</sequence>
<evidence type="ECO:0000256" key="7">
    <source>
        <dbReference type="ARBA" id="ARBA00023136"/>
    </source>
</evidence>
<feature type="compositionally biased region" description="Basic and acidic residues" evidence="11">
    <location>
        <begin position="399"/>
        <end position="415"/>
    </location>
</feature>
<dbReference type="PRINTS" id="PR00237">
    <property type="entry name" value="GPCRRHODOPSN"/>
</dbReference>
<dbReference type="GO" id="GO:0045202">
    <property type="term" value="C:synapse"/>
    <property type="evidence" value="ECO:0007669"/>
    <property type="project" value="GOC"/>
</dbReference>
<evidence type="ECO:0000256" key="8">
    <source>
        <dbReference type="ARBA" id="ARBA00023157"/>
    </source>
</evidence>
<evidence type="ECO:0000313" key="14">
    <source>
        <dbReference type="EMBL" id="TRY78129.1"/>
    </source>
</evidence>
<feature type="transmembrane region" description="Helical" evidence="12">
    <location>
        <begin position="145"/>
        <end position="165"/>
    </location>
</feature>
<feature type="compositionally biased region" description="Low complexity" evidence="11">
    <location>
        <begin position="339"/>
        <end position="352"/>
    </location>
</feature>
<keyword evidence="9" id="KW-0675">Receptor</keyword>
<dbReference type="PROSITE" id="PS50262">
    <property type="entry name" value="G_PROTEIN_RECEP_F1_2"/>
    <property type="match status" value="1"/>
</dbReference>
<feature type="transmembrane region" description="Helical" evidence="12">
    <location>
        <begin position="185"/>
        <end position="206"/>
    </location>
</feature>
<accession>A0A553PKE9</accession>
<evidence type="ECO:0000256" key="11">
    <source>
        <dbReference type="SAM" id="MobiDB-lite"/>
    </source>
</evidence>
<keyword evidence="15" id="KW-1185">Reference proteome</keyword>
<dbReference type="EMBL" id="VCGU01000003">
    <property type="protein sequence ID" value="TRY78129.1"/>
    <property type="molecule type" value="Genomic_DNA"/>
</dbReference>
<feature type="region of interest" description="Disordered" evidence="11">
    <location>
        <begin position="322"/>
        <end position="448"/>
    </location>
</feature>
<dbReference type="SUPFAM" id="SSF81321">
    <property type="entry name" value="Family A G protein-coupled receptor-like"/>
    <property type="match status" value="1"/>
</dbReference>
<dbReference type="GO" id="GO:0001591">
    <property type="term" value="F:dopamine neurotransmitter receptor activity, coupled via Gi/Go"/>
    <property type="evidence" value="ECO:0007669"/>
    <property type="project" value="TreeGrafter"/>
</dbReference>
<dbReference type="FunFam" id="1.20.1070.10:FF:000523">
    <property type="entry name" value="5-hydroxytryptamine receptor 2B"/>
    <property type="match status" value="1"/>
</dbReference>
<dbReference type="PANTHER" id="PTHR24248:SF125">
    <property type="entry name" value="DOPAMINE D2-LIKE RECEPTOR"/>
    <property type="match status" value="1"/>
</dbReference>
<comment type="similarity">
    <text evidence="2">Belongs to the G-protein coupled receptor 1 family.</text>
</comment>
<dbReference type="STRING" id="6832.A0A553PKE9"/>
<feature type="transmembrane region" description="Helical" evidence="12">
    <location>
        <begin position="62"/>
        <end position="88"/>
    </location>
</feature>
<feature type="compositionally biased region" description="Polar residues" evidence="11">
    <location>
        <begin position="548"/>
        <end position="560"/>
    </location>
</feature>
<gene>
    <name evidence="14" type="ORF">TCAL_15292</name>
</gene>
<dbReference type="PANTHER" id="PTHR24248">
    <property type="entry name" value="ADRENERGIC RECEPTOR-RELATED G-PROTEIN COUPLED RECEPTOR"/>
    <property type="match status" value="1"/>
</dbReference>
<dbReference type="GO" id="GO:0004930">
    <property type="term" value="F:G protein-coupled receptor activity"/>
    <property type="evidence" value="ECO:0007669"/>
    <property type="project" value="UniProtKB-KW"/>
</dbReference>
<keyword evidence="5 12" id="KW-1133">Transmembrane helix</keyword>
<evidence type="ECO:0000256" key="3">
    <source>
        <dbReference type="ARBA" id="ARBA00022475"/>
    </source>
</evidence>
<dbReference type="Gene3D" id="1.20.1070.10">
    <property type="entry name" value="Rhodopsin 7-helix transmembrane proteins"/>
    <property type="match status" value="1"/>
</dbReference>